<protein>
    <submittedName>
        <fullName evidence="2">Uncharacterized protein</fullName>
    </submittedName>
</protein>
<dbReference type="AlphaFoldDB" id="A0A6J4IZX2"/>
<name>A0A6J4IZX2_9CHLR</name>
<feature type="compositionally biased region" description="Basic and acidic residues" evidence="1">
    <location>
        <begin position="16"/>
        <end position="30"/>
    </location>
</feature>
<dbReference type="EMBL" id="CADCTR010000834">
    <property type="protein sequence ID" value="CAA9266862.1"/>
    <property type="molecule type" value="Genomic_DNA"/>
</dbReference>
<accession>A0A6J4IZX2</accession>
<evidence type="ECO:0000256" key="1">
    <source>
        <dbReference type="SAM" id="MobiDB-lite"/>
    </source>
</evidence>
<evidence type="ECO:0000313" key="2">
    <source>
        <dbReference type="EMBL" id="CAA9266862.1"/>
    </source>
</evidence>
<feature type="compositionally biased region" description="Polar residues" evidence="1">
    <location>
        <begin position="1"/>
        <end position="15"/>
    </location>
</feature>
<gene>
    <name evidence="2" type="ORF">AVDCRST_MAG93-2449</name>
</gene>
<organism evidence="2">
    <name type="scientific">uncultured Chloroflexia bacterium</name>
    <dbReference type="NCBI Taxonomy" id="1672391"/>
    <lineage>
        <taxon>Bacteria</taxon>
        <taxon>Bacillati</taxon>
        <taxon>Chloroflexota</taxon>
        <taxon>Chloroflexia</taxon>
        <taxon>environmental samples</taxon>
    </lineage>
</organism>
<proteinExistence type="predicted"/>
<sequence>MKDPLTSSPGEQASPDTRHNAQSTRDDAHATHASSEQWQASGRDNGVYLHSLSELAGCSFASTTEALGATLKLIVDQLGLRSSFVTAIDRETCQNEVIAAYNVPGGCDVPAKALLELPETF</sequence>
<reference evidence="2" key="1">
    <citation type="submission" date="2020-02" db="EMBL/GenBank/DDBJ databases">
        <authorList>
            <person name="Meier V. D."/>
        </authorList>
    </citation>
    <scope>NUCLEOTIDE SEQUENCE</scope>
    <source>
        <strain evidence="2">AVDCRST_MAG93</strain>
    </source>
</reference>
<feature type="region of interest" description="Disordered" evidence="1">
    <location>
        <begin position="1"/>
        <end position="40"/>
    </location>
</feature>